<evidence type="ECO:0000313" key="5">
    <source>
        <dbReference type="Proteomes" id="UP000295008"/>
    </source>
</evidence>
<dbReference type="Proteomes" id="UP000295008">
    <property type="component" value="Unassembled WGS sequence"/>
</dbReference>
<feature type="domain" description="Nitroreductase" evidence="3">
    <location>
        <begin position="7"/>
        <end position="169"/>
    </location>
</feature>
<dbReference type="InterPro" id="IPR000415">
    <property type="entry name" value="Nitroreductase-like"/>
</dbReference>
<dbReference type="RefSeq" id="WP_132012571.1">
    <property type="nucleotide sequence ID" value="NZ_SLUN01000002.1"/>
</dbReference>
<evidence type="ECO:0000256" key="2">
    <source>
        <dbReference type="ARBA" id="ARBA00023002"/>
    </source>
</evidence>
<evidence type="ECO:0000259" key="3">
    <source>
        <dbReference type="Pfam" id="PF00881"/>
    </source>
</evidence>
<dbReference type="EMBL" id="SLUN01000002">
    <property type="protein sequence ID" value="TCL76386.1"/>
    <property type="molecule type" value="Genomic_DNA"/>
</dbReference>
<gene>
    <name evidence="4" type="ORF">EDC14_1002145</name>
</gene>
<proteinExistence type="inferred from homology"/>
<accession>A0A4R1SA60</accession>
<dbReference type="AlphaFoldDB" id="A0A4R1SA60"/>
<reference evidence="4 5" key="1">
    <citation type="submission" date="2019-03" db="EMBL/GenBank/DDBJ databases">
        <title>Genomic Encyclopedia of Type Strains, Phase IV (KMG-IV): sequencing the most valuable type-strain genomes for metagenomic binning, comparative biology and taxonomic classification.</title>
        <authorList>
            <person name="Goeker M."/>
        </authorList>
    </citation>
    <scope>NUCLEOTIDE SEQUENCE [LARGE SCALE GENOMIC DNA]</scope>
    <source>
        <strain evidence="4 5">LX-B</strain>
    </source>
</reference>
<dbReference type="Gene3D" id="3.40.109.10">
    <property type="entry name" value="NADH Oxidase"/>
    <property type="match status" value="1"/>
</dbReference>
<comment type="caution">
    <text evidence="4">The sequence shown here is derived from an EMBL/GenBank/DDBJ whole genome shotgun (WGS) entry which is preliminary data.</text>
</comment>
<keyword evidence="2" id="KW-0560">Oxidoreductase</keyword>
<evidence type="ECO:0000256" key="1">
    <source>
        <dbReference type="ARBA" id="ARBA00007118"/>
    </source>
</evidence>
<sequence length="188" mass="20846">MELMEAIYQRRSIRKYKDDPVPKEVVGRLLEAATLAPSASNSQPWAFAVIQDRDRLLGYSDRAKALFLEWFKNQADPQGYLALLSKPDFNIFYDAGTLVIIYSRYGNVSPMALGDCCLAAENLMLAAHGLGLGSCWIGFATLLVNDPAFKEELGIPQDYQAVAPLILGYPEAVPSGYSRKPPEVLVWE</sequence>
<dbReference type="SUPFAM" id="SSF55469">
    <property type="entry name" value="FMN-dependent nitroreductase-like"/>
    <property type="match status" value="1"/>
</dbReference>
<dbReference type="Pfam" id="PF00881">
    <property type="entry name" value="Nitroreductase"/>
    <property type="match status" value="1"/>
</dbReference>
<dbReference type="GO" id="GO:0016491">
    <property type="term" value="F:oxidoreductase activity"/>
    <property type="evidence" value="ECO:0007669"/>
    <property type="project" value="UniProtKB-KW"/>
</dbReference>
<organism evidence="4 5">
    <name type="scientific">Hydrogenispora ethanolica</name>
    <dbReference type="NCBI Taxonomy" id="1082276"/>
    <lineage>
        <taxon>Bacteria</taxon>
        <taxon>Bacillati</taxon>
        <taxon>Bacillota</taxon>
        <taxon>Hydrogenispora</taxon>
    </lineage>
</organism>
<name>A0A4R1SA60_HYDET</name>
<dbReference type="InterPro" id="IPR029479">
    <property type="entry name" value="Nitroreductase"/>
</dbReference>
<protein>
    <submittedName>
        <fullName evidence="4">Nitroreductase</fullName>
    </submittedName>
</protein>
<comment type="similarity">
    <text evidence="1">Belongs to the nitroreductase family.</text>
</comment>
<keyword evidence="5" id="KW-1185">Reference proteome</keyword>
<dbReference type="OrthoDB" id="9812105at2"/>
<dbReference type="PANTHER" id="PTHR43673">
    <property type="entry name" value="NAD(P)H NITROREDUCTASE YDGI-RELATED"/>
    <property type="match status" value="1"/>
</dbReference>
<evidence type="ECO:0000313" key="4">
    <source>
        <dbReference type="EMBL" id="TCL76386.1"/>
    </source>
</evidence>
<dbReference type="PANTHER" id="PTHR43673:SF10">
    <property type="entry name" value="NADH DEHYDROGENASE_NAD(P)H NITROREDUCTASE XCC3605-RELATED"/>
    <property type="match status" value="1"/>
</dbReference>